<proteinExistence type="predicted"/>
<dbReference type="EMBL" id="QRUH01000017">
    <property type="protein sequence ID" value="RGR45781.1"/>
    <property type="molecule type" value="Genomic_DNA"/>
</dbReference>
<reference evidence="1 2" key="1">
    <citation type="submission" date="2018-08" db="EMBL/GenBank/DDBJ databases">
        <title>A genome reference for cultivated species of the human gut microbiota.</title>
        <authorList>
            <person name="Zou Y."/>
            <person name="Xue W."/>
            <person name="Luo G."/>
        </authorList>
    </citation>
    <scope>NUCLEOTIDE SEQUENCE [LARGE SCALE GENOMIC DNA]</scope>
    <source>
        <strain evidence="1 2">AF25-21</strain>
    </source>
</reference>
<evidence type="ECO:0000313" key="2">
    <source>
        <dbReference type="Proteomes" id="UP000285839"/>
    </source>
</evidence>
<dbReference type="RefSeq" id="WP_118031672.1">
    <property type="nucleotide sequence ID" value="NZ_QRUH01000017.1"/>
</dbReference>
<accession>A0A412ELY0</accession>
<dbReference type="AlphaFoldDB" id="A0A412ELY0"/>
<gene>
    <name evidence="1" type="ORF">DWY46_16470</name>
</gene>
<name>A0A412ELY0_9FIRM</name>
<protein>
    <recommendedName>
        <fullName evidence="3">HK97 gp10 family phage protein</fullName>
    </recommendedName>
</protein>
<comment type="caution">
    <text evidence="1">The sequence shown here is derived from an EMBL/GenBank/DDBJ whole genome shotgun (WGS) entry which is preliminary data.</text>
</comment>
<sequence>MATFELDAQELDELQQKMEEYGEGAARQINDVLHGEGAKEINDQIMRILPASGRHWKGKKAPASTAQPFTQEDGMLSVTIKTVSAYNYLYFPDDGSNTKKHAGNQQFMASGAESASDRIMELCIGHLTEEF</sequence>
<evidence type="ECO:0000313" key="1">
    <source>
        <dbReference type="EMBL" id="RGR45781.1"/>
    </source>
</evidence>
<organism evidence="1 2">
    <name type="scientific">Blautia obeum</name>
    <dbReference type="NCBI Taxonomy" id="40520"/>
    <lineage>
        <taxon>Bacteria</taxon>
        <taxon>Bacillati</taxon>
        <taxon>Bacillota</taxon>
        <taxon>Clostridia</taxon>
        <taxon>Lachnospirales</taxon>
        <taxon>Lachnospiraceae</taxon>
        <taxon>Blautia</taxon>
    </lineage>
</organism>
<dbReference type="Proteomes" id="UP000285839">
    <property type="component" value="Unassembled WGS sequence"/>
</dbReference>
<evidence type="ECO:0008006" key="3">
    <source>
        <dbReference type="Google" id="ProtNLM"/>
    </source>
</evidence>